<proteinExistence type="predicted"/>
<dbReference type="GO" id="GO:0003676">
    <property type="term" value="F:nucleic acid binding"/>
    <property type="evidence" value="ECO:0007669"/>
    <property type="project" value="InterPro"/>
</dbReference>
<keyword evidence="1" id="KW-0863">Zinc-finger</keyword>
<keyword evidence="5" id="KW-1185">Reference proteome</keyword>
<dbReference type="InterPro" id="IPR001878">
    <property type="entry name" value="Znf_CCHC"/>
</dbReference>
<dbReference type="GO" id="GO:0008270">
    <property type="term" value="F:zinc ion binding"/>
    <property type="evidence" value="ECO:0007669"/>
    <property type="project" value="UniProtKB-KW"/>
</dbReference>
<feature type="compositionally biased region" description="Basic and acidic residues" evidence="2">
    <location>
        <begin position="46"/>
        <end position="58"/>
    </location>
</feature>
<gene>
    <name evidence="4" type="ORF">BJ508DRAFT_335245</name>
</gene>
<feature type="compositionally biased region" description="Basic and acidic residues" evidence="2">
    <location>
        <begin position="102"/>
        <end position="117"/>
    </location>
</feature>
<evidence type="ECO:0000256" key="1">
    <source>
        <dbReference type="PROSITE-ProRule" id="PRU00047"/>
    </source>
</evidence>
<evidence type="ECO:0000256" key="2">
    <source>
        <dbReference type="SAM" id="MobiDB-lite"/>
    </source>
</evidence>
<feature type="compositionally biased region" description="Low complexity" evidence="2">
    <location>
        <begin position="125"/>
        <end position="140"/>
    </location>
</feature>
<dbReference type="AlphaFoldDB" id="A0A3N4HD65"/>
<evidence type="ECO:0000313" key="5">
    <source>
        <dbReference type="Proteomes" id="UP000275078"/>
    </source>
</evidence>
<dbReference type="InterPro" id="IPR036875">
    <property type="entry name" value="Znf_CCHC_sf"/>
</dbReference>
<accession>A0A3N4HD65</accession>
<keyword evidence="1" id="KW-0479">Metal-binding</keyword>
<feature type="region of interest" description="Disordered" evidence="2">
    <location>
        <begin position="1"/>
        <end position="160"/>
    </location>
</feature>
<dbReference type="SUPFAM" id="SSF57756">
    <property type="entry name" value="Retrovirus zinc finger-like domains"/>
    <property type="match status" value="1"/>
</dbReference>
<dbReference type="PROSITE" id="PS50158">
    <property type="entry name" value="ZF_CCHC"/>
    <property type="match status" value="1"/>
</dbReference>
<feature type="domain" description="CCHC-type" evidence="3">
    <location>
        <begin position="601"/>
        <end position="616"/>
    </location>
</feature>
<feature type="compositionally biased region" description="Polar residues" evidence="2">
    <location>
        <begin position="59"/>
        <end position="76"/>
    </location>
</feature>
<dbReference type="Proteomes" id="UP000275078">
    <property type="component" value="Unassembled WGS sequence"/>
</dbReference>
<evidence type="ECO:0000313" key="4">
    <source>
        <dbReference type="EMBL" id="RPA72243.1"/>
    </source>
</evidence>
<feature type="compositionally biased region" description="Low complexity" evidence="2">
    <location>
        <begin position="1"/>
        <end position="23"/>
    </location>
</feature>
<evidence type="ECO:0000259" key="3">
    <source>
        <dbReference type="PROSITE" id="PS50158"/>
    </source>
</evidence>
<dbReference type="EMBL" id="ML119871">
    <property type="protein sequence ID" value="RPA72243.1"/>
    <property type="molecule type" value="Genomic_DNA"/>
</dbReference>
<name>A0A3N4HD65_ASCIM</name>
<sequence length="1090" mass="121507">MEYCESVTSTSTEESWESALESLSLEDGEPLPAPKGVFAEEEEETVISHEESEEDQKTPTRATMGNEYTPTQTTPWRSIFGEWSSGHQKESPTASLAKLWRGRSEKVSAYKSDESPFDKCPVASPPSYTSPTPHSPHSTTFLPRPLPQHPRPFCRESSSSEVGIGASELEGYLHRLREEEEATGTDWKEAVEIEDWRDTRISLAQTYFPPPGSTGWLSLDLVSPIETPLGSSTPLVQSESSSLLDEDIPVQENTFPVVSPDCPGSPPKWWPQSNNNTRTDHQLEPQSPTNSVLLHRAVNTRRRPTMGTYTSQQPLVTFSSLKGELISEVFEAIETEEELRIDALDPAMSEAKRESAEARGPTLKKLRLRQSLGGVALEYFLALTPDIRSDYEKAKKALTRRFGDQSNTSTKERAGEARWAAITRMSQLSQNGRSYKEYILELEALSDALVDADDKDQTYAARFSDLWIKGFDDERDGRTMRLSASQETATTPEQLARVARKYFLTDKDRAWTHMTNVEVPVYHASASYAPASSAFPVVQGQPDMMEMLRQLSSQVQSLQLTAQMHPANKQNPTYRAPHHQRAPSDSQIQYAPMNTDEQMMCFNCRGYGHKAQHCPQYNPRRDGPSPSSQQYQKAAPSQPFQGAGVPYSFPKRDQSAPPVSRVISQANAVELGQPRIVPVEEPEFPAIHVERTFQVPQSQALSNCVVDFAGLVDSPVSSVSIAEALMADAQKRSMAQDASQNKRARVEPFDPVRDAFQTMLKDPEFEKLFVEAVSARARLATEKARLAKKKPRRSRHEVPPIRALVDKDEDSPWALALRLLRHIKFGIAHPGVSDAIFSLADVLNGSPRVRSHWADLMKSSEPKKRGRHAVVVDDDDMDTSAVFASFFQNLVAQASQLLAQDAGVVDMWLGEEESVAHHRLFYTYGLIQVGPQWKALGAFLIDGGALMCLISMTVVTGLSARHLLLPVTGVSYKTAAGSVHHINWKWRTVLKIANCQARVTLFVTETDAPYGILLSRRFMAQSKMQGDYALDTYTMGDTKGNRIKVPHHRERTPRATPQTSWGSVGRRGSVGAWHDLPTPCALAIRLFYRD</sequence>
<keyword evidence="1" id="KW-0862">Zinc</keyword>
<feature type="region of interest" description="Disordered" evidence="2">
    <location>
        <begin position="615"/>
        <end position="656"/>
    </location>
</feature>
<dbReference type="OrthoDB" id="3863715at2759"/>
<protein>
    <recommendedName>
        <fullName evidence="3">CCHC-type domain-containing protein</fullName>
    </recommendedName>
</protein>
<organism evidence="4 5">
    <name type="scientific">Ascobolus immersus RN42</name>
    <dbReference type="NCBI Taxonomy" id="1160509"/>
    <lineage>
        <taxon>Eukaryota</taxon>
        <taxon>Fungi</taxon>
        <taxon>Dikarya</taxon>
        <taxon>Ascomycota</taxon>
        <taxon>Pezizomycotina</taxon>
        <taxon>Pezizomycetes</taxon>
        <taxon>Pezizales</taxon>
        <taxon>Ascobolaceae</taxon>
        <taxon>Ascobolus</taxon>
    </lineage>
</organism>
<reference evidence="4 5" key="1">
    <citation type="journal article" date="2018" name="Nat. Ecol. Evol.">
        <title>Pezizomycetes genomes reveal the molecular basis of ectomycorrhizal truffle lifestyle.</title>
        <authorList>
            <person name="Murat C."/>
            <person name="Payen T."/>
            <person name="Noel B."/>
            <person name="Kuo A."/>
            <person name="Morin E."/>
            <person name="Chen J."/>
            <person name="Kohler A."/>
            <person name="Krizsan K."/>
            <person name="Balestrini R."/>
            <person name="Da Silva C."/>
            <person name="Montanini B."/>
            <person name="Hainaut M."/>
            <person name="Levati E."/>
            <person name="Barry K.W."/>
            <person name="Belfiori B."/>
            <person name="Cichocki N."/>
            <person name="Clum A."/>
            <person name="Dockter R.B."/>
            <person name="Fauchery L."/>
            <person name="Guy J."/>
            <person name="Iotti M."/>
            <person name="Le Tacon F."/>
            <person name="Lindquist E.A."/>
            <person name="Lipzen A."/>
            <person name="Malagnac F."/>
            <person name="Mello A."/>
            <person name="Molinier V."/>
            <person name="Miyauchi S."/>
            <person name="Poulain J."/>
            <person name="Riccioni C."/>
            <person name="Rubini A."/>
            <person name="Sitrit Y."/>
            <person name="Splivallo R."/>
            <person name="Traeger S."/>
            <person name="Wang M."/>
            <person name="Zifcakova L."/>
            <person name="Wipf D."/>
            <person name="Zambonelli A."/>
            <person name="Paolocci F."/>
            <person name="Nowrousian M."/>
            <person name="Ottonello S."/>
            <person name="Baldrian P."/>
            <person name="Spatafora J.W."/>
            <person name="Henrissat B."/>
            <person name="Nagy L.G."/>
            <person name="Aury J.M."/>
            <person name="Wincker P."/>
            <person name="Grigoriev I.V."/>
            <person name="Bonfante P."/>
            <person name="Martin F.M."/>
        </authorList>
    </citation>
    <scope>NUCLEOTIDE SEQUENCE [LARGE SCALE GENOMIC DNA]</scope>
    <source>
        <strain evidence="4 5">RN42</strain>
    </source>
</reference>